<dbReference type="GO" id="GO:0003887">
    <property type="term" value="F:DNA-directed DNA polymerase activity"/>
    <property type="evidence" value="ECO:0007669"/>
    <property type="project" value="UniProtKB-KW"/>
</dbReference>
<dbReference type="InterPro" id="IPR036397">
    <property type="entry name" value="RNaseH_sf"/>
</dbReference>
<evidence type="ECO:0000256" key="8">
    <source>
        <dbReference type="ARBA" id="ARBA00022801"/>
    </source>
</evidence>
<keyword evidence="5" id="KW-0235">DNA replication</keyword>
<dbReference type="InterPro" id="IPR043502">
    <property type="entry name" value="DNA/RNA_pol_sf"/>
</dbReference>
<feature type="domain" description="DNA-directed DNA polymerase family A palm" evidence="15">
    <location>
        <begin position="652"/>
        <end position="858"/>
    </location>
</feature>
<comment type="similarity">
    <text evidence="1">Belongs to the DNA polymerase type-A family.</text>
</comment>
<dbReference type="Gene3D" id="1.10.150.20">
    <property type="entry name" value="5' to 3' exonuclease, C-terminal subdomain"/>
    <property type="match status" value="2"/>
</dbReference>
<dbReference type="Pfam" id="PF00476">
    <property type="entry name" value="DNA_pol_A"/>
    <property type="match status" value="1"/>
</dbReference>
<dbReference type="InterPro" id="IPR020045">
    <property type="entry name" value="DNA_polI_H3TH"/>
</dbReference>
<dbReference type="GO" id="GO:0003677">
    <property type="term" value="F:DNA binding"/>
    <property type="evidence" value="ECO:0007669"/>
    <property type="project" value="UniProtKB-KW"/>
</dbReference>
<organism evidence="16">
    <name type="scientific">freshwater metagenome</name>
    <dbReference type="NCBI Taxonomy" id="449393"/>
    <lineage>
        <taxon>unclassified sequences</taxon>
        <taxon>metagenomes</taxon>
        <taxon>ecological metagenomes</taxon>
    </lineage>
</organism>
<dbReference type="InterPro" id="IPR018320">
    <property type="entry name" value="DNA_polymerase_1"/>
</dbReference>
<dbReference type="SUPFAM" id="SSF53098">
    <property type="entry name" value="Ribonuclease H-like"/>
    <property type="match status" value="1"/>
</dbReference>
<keyword evidence="7" id="KW-0227">DNA damage</keyword>
<dbReference type="FunFam" id="1.10.150.20:FF:000002">
    <property type="entry name" value="DNA polymerase I"/>
    <property type="match status" value="1"/>
</dbReference>
<evidence type="ECO:0000256" key="4">
    <source>
        <dbReference type="ARBA" id="ARBA00022695"/>
    </source>
</evidence>
<dbReference type="GO" id="GO:0008409">
    <property type="term" value="F:5'-3' exonuclease activity"/>
    <property type="evidence" value="ECO:0007669"/>
    <property type="project" value="InterPro"/>
</dbReference>
<reference evidence="16" key="1">
    <citation type="submission" date="2020-05" db="EMBL/GenBank/DDBJ databases">
        <authorList>
            <person name="Chiriac C."/>
            <person name="Salcher M."/>
            <person name="Ghai R."/>
            <person name="Kavagutti S V."/>
        </authorList>
    </citation>
    <scope>NUCLEOTIDE SEQUENCE</scope>
</reference>
<dbReference type="SUPFAM" id="SSF47807">
    <property type="entry name" value="5' to 3' exonuclease, C-terminal subdomain"/>
    <property type="match status" value="1"/>
</dbReference>
<comment type="catalytic activity">
    <reaction evidence="13">
        <text>DNA(n) + a 2'-deoxyribonucleoside 5'-triphosphate = DNA(n+1) + diphosphate</text>
        <dbReference type="Rhea" id="RHEA:22508"/>
        <dbReference type="Rhea" id="RHEA-COMP:17339"/>
        <dbReference type="Rhea" id="RHEA-COMP:17340"/>
        <dbReference type="ChEBI" id="CHEBI:33019"/>
        <dbReference type="ChEBI" id="CHEBI:61560"/>
        <dbReference type="ChEBI" id="CHEBI:173112"/>
        <dbReference type="EC" id="2.7.7.7"/>
    </reaction>
</comment>
<evidence type="ECO:0000256" key="12">
    <source>
        <dbReference type="ARBA" id="ARBA00023204"/>
    </source>
</evidence>
<dbReference type="Gene3D" id="1.20.1060.10">
    <property type="entry name" value="Taq DNA Polymerase, Chain T, domain 4"/>
    <property type="match status" value="1"/>
</dbReference>
<dbReference type="SMART" id="SM00475">
    <property type="entry name" value="53EXOc"/>
    <property type="match status" value="1"/>
</dbReference>
<dbReference type="NCBIfam" id="TIGR00593">
    <property type="entry name" value="pola"/>
    <property type="match status" value="1"/>
</dbReference>
<keyword evidence="10" id="KW-0239">DNA-directed DNA polymerase</keyword>
<keyword evidence="4" id="KW-0548">Nucleotidyltransferase</keyword>
<evidence type="ECO:0000256" key="13">
    <source>
        <dbReference type="ARBA" id="ARBA00049244"/>
    </source>
</evidence>
<dbReference type="InterPro" id="IPR002298">
    <property type="entry name" value="DNA_polymerase_A"/>
</dbReference>
<evidence type="ECO:0000259" key="14">
    <source>
        <dbReference type="SMART" id="SM00475"/>
    </source>
</evidence>
<dbReference type="Pfam" id="PF01367">
    <property type="entry name" value="5_3_exonuc"/>
    <property type="match status" value="1"/>
</dbReference>
<dbReference type="InterPro" id="IPR029060">
    <property type="entry name" value="PIN-like_dom_sf"/>
</dbReference>
<dbReference type="SMART" id="SM00279">
    <property type="entry name" value="HhH2"/>
    <property type="match status" value="1"/>
</dbReference>
<dbReference type="EC" id="2.7.7.7" evidence="2"/>
<evidence type="ECO:0000256" key="9">
    <source>
        <dbReference type="ARBA" id="ARBA00022839"/>
    </source>
</evidence>
<dbReference type="InterPro" id="IPR012337">
    <property type="entry name" value="RNaseH-like_sf"/>
</dbReference>
<accession>A0A6J6M3P6</accession>
<dbReference type="Pfam" id="PF02739">
    <property type="entry name" value="5_3_exonuc_N"/>
    <property type="match status" value="1"/>
</dbReference>
<dbReference type="NCBIfam" id="NF004397">
    <property type="entry name" value="PRK05755.1"/>
    <property type="match status" value="1"/>
</dbReference>
<dbReference type="PRINTS" id="PR00868">
    <property type="entry name" value="DNAPOLI"/>
</dbReference>
<keyword evidence="8" id="KW-0378">Hydrolase</keyword>
<evidence type="ECO:0000256" key="3">
    <source>
        <dbReference type="ARBA" id="ARBA00022679"/>
    </source>
</evidence>
<dbReference type="PANTHER" id="PTHR10133">
    <property type="entry name" value="DNA POLYMERASE I"/>
    <property type="match status" value="1"/>
</dbReference>
<dbReference type="CDD" id="cd06140">
    <property type="entry name" value="DNA_polA_I_Bacillus_like_exo"/>
    <property type="match status" value="1"/>
</dbReference>
<dbReference type="GO" id="GO:0006302">
    <property type="term" value="P:double-strand break repair"/>
    <property type="evidence" value="ECO:0007669"/>
    <property type="project" value="TreeGrafter"/>
</dbReference>
<dbReference type="Gene3D" id="3.30.70.370">
    <property type="match status" value="1"/>
</dbReference>
<dbReference type="SMART" id="SM00482">
    <property type="entry name" value="POLAc"/>
    <property type="match status" value="1"/>
</dbReference>
<dbReference type="PANTHER" id="PTHR10133:SF27">
    <property type="entry name" value="DNA POLYMERASE NU"/>
    <property type="match status" value="1"/>
</dbReference>
<proteinExistence type="inferred from homology"/>
<sequence length="895" mass="97558">MTTLMLIDGNSLTYRAFFALPTDMATASGQVTNAVFGFTSMLVNLLRDQKPDHLAVVFDRSEPTFRHEALSTYKGNRDATPDLLRQQMGIVREVVETLRVPVLDLVGFEADDIIATLATAAESRGDDVIIVTGDRDSYQLVHDPHIKVLYNKRGVSDYALYDEAGIFERTGVKPTDYVHYAALRGDPSDNLPGVPGVGEKTAAKLINQYGGIDGIYEHLDELTPKLRQNLAENEDKARMNIDLMTLRHDAPVTVDPDELQIGNFDLAEVRQLFDFLEFRQLFDRLIGVLGVANDSPEAANSSVLEAERTDVSTQKDAIALFAELAKTDGPLAAAGAWEGDEGRSVFEGIAVVTDASMGEVAWVGAETLAAPKVAAAAGALFADGGRAVVAHDAKALMRGLDTCGIDLRSLALDTMIAAYLLDPAEPRYSLEPLLDRYADARLPQDDDQGEGQLDFGGADTSALAQRASRRALGVHALVGPLEESLVARGLADLNTDIEVPLVRVLARMEILGVGVDEGELRKLRDQLVARCDELRALIWADADEEFNVNSTVKLREILFEKLELTPQKKTKTGYSTDAATLEKLLGEHPIIEHLLAYREVEKLRSTYGEGLLTEIAADGRIHATFNQTVARTGRLSSDAPNLHNIPVRSELGREFRKAFVPAKGYTLLIADYNQIELRCIAHLAEDPGLIGAFESGQDIHNATAARVFDVDPTTVTIEQRSKAKMVSYGLAYGMEAFGLAQRLGVPIGEAQQILDAYFVAFPAVHDYMERTVAEAREKGYTETLFGRRRQIPELASDNFRIRQAGERQAMNAGIQGLAADIFKVALIRLDRALDAGGSTSRLILQVHDEVICEVPPTDLDAVTAIVLEAMSGAFDLRVPLEVNLSHGDSWAAAKG</sequence>
<dbReference type="InterPro" id="IPR002421">
    <property type="entry name" value="5-3_exonuclease"/>
</dbReference>
<evidence type="ECO:0000256" key="11">
    <source>
        <dbReference type="ARBA" id="ARBA00023125"/>
    </source>
</evidence>
<keyword evidence="3" id="KW-0808">Transferase</keyword>
<dbReference type="GO" id="GO:0006261">
    <property type="term" value="P:DNA-templated DNA replication"/>
    <property type="evidence" value="ECO:0007669"/>
    <property type="project" value="InterPro"/>
</dbReference>
<dbReference type="Gene3D" id="3.40.50.1010">
    <property type="entry name" value="5'-nuclease"/>
    <property type="match status" value="1"/>
</dbReference>
<dbReference type="FunFam" id="1.10.150.20:FF:000003">
    <property type="entry name" value="DNA polymerase I"/>
    <property type="match status" value="1"/>
</dbReference>
<evidence type="ECO:0000256" key="7">
    <source>
        <dbReference type="ARBA" id="ARBA00022763"/>
    </source>
</evidence>
<name>A0A6J6M3P6_9ZZZZ</name>
<evidence type="ECO:0000259" key="15">
    <source>
        <dbReference type="SMART" id="SM00482"/>
    </source>
</evidence>
<dbReference type="InterPro" id="IPR008918">
    <property type="entry name" value="HhH2"/>
</dbReference>
<dbReference type="AlphaFoldDB" id="A0A6J6M3P6"/>
<dbReference type="SUPFAM" id="SSF56672">
    <property type="entry name" value="DNA/RNA polymerases"/>
    <property type="match status" value="1"/>
</dbReference>
<feature type="domain" description="5'-3' exonuclease" evidence="14">
    <location>
        <begin position="1"/>
        <end position="262"/>
    </location>
</feature>
<evidence type="ECO:0000256" key="5">
    <source>
        <dbReference type="ARBA" id="ARBA00022705"/>
    </source>
</evidence>
<keyword evidence="9" id="KW-0269">Exonuclease</keyword>
<dbReference type="CDD" id="cd09859">
    <property type="entry name" value="PIN_53EXO"/>
    <property type="match status" value="1"/>
</dbReference>
<dbReference type="FunFam" id="3.40.50.1010:FF:000001">
    <property type="entry name" value="DNA polymerase I"/>
    <property type="match status" value="1"/>
</dbReference>
<evidence type="ECO:0000313" key="16">
    <source>
        <dbReference type="EMBL" id="CAB4667355.1"/>
    </source>
</evidence>
<protein>
    <recommendedName>
        <fullName evidence="2">DNA-directed DNA polymerase</fullName>
        <ecNumber evidence="2">2.7.7.7</ecNumber>
    </recommendedName>
</protein>
<dbReference type="SUPFAM" id="SSF88723">
    <property type="entry name" value="PIN domain-like"/>
    <property type="match status" value="1"/>
</dbReference>
<evidence type="ECO:0000256" key="1">
    <source>
        <dbReference type="ARBA" id="ARBA00007705"/>
    </source>
</evidence>
<evidence type="ECO:0000256" key="2">
    <source>
        <dbReference type="ARBA" id="ARBA00012417"/>
    </source>
</evidence>
<keyword evidence="11" id="KW-0238">DNA-binding</keyword>
<dbReference type="FunFam" id="1.20.1060.10:FF:000001">
    <property type="entry name" value="DNA polymerase I"/>
    <property type="match status" value="1"/>
</dbReference>
<gene>
    <name evidence="16" type="ORF">UFOPK2350_00133</name>
</gene>
<evidence type="ECO:0000256" key="6">
    <source>
        <dbReference type="ARBA" id="ARBA00022722"/>
    </source>
</evidence>
<keyword evidence="12" id="KW-0234">DNA repair</keyword>
<dbReference type="EMBL" id="CAEZXE010000006">
    <property type="protein sequence ID" value="CAB4667355.1"/>
    <property type="molecule type" value="Genomic_DNA"/>
</dbReference>
<dbReference type="Gene3D" id="3.30.420.10">
    <property type="entry name" value="Ribonuclease H-like superfamily/Ribonuclease H"/>
    <property type="match status" value="1"/>
</dbReference>
<evidence type="ECO:0000256" key="10">
    <source>
        <dbReference type="ARBA" id="ARBA00022932"/>
    </source>
</evidence>
<dbReference type="CDD" id="cd09898">
    <property type="entry name" value="H3TH_53EXO"/>
    <property type="match status" value="1"/>
</dbReference>
<dbReference type="CDD" id="cd08637">
    <property type="entry name" value="DNA_pol_A_pol_I_C"/>
    <property type="match status" value="1"/>
</dbReference>
<dbReference type="InterPro" id="IPR001098">
    <property type="entry name" value="DNA-dir_DNA_pol_A_palm_dom"/>
</dbReference>
<keyword evidence="6" id="KW-0540">Nuclease</keyword>
<dbReference type="InterPro" id="IPR036279">
    <property type="entry name" value="5-3_exonuclease_C_sf"/>
</dbReference>
<dbReference type="InterPro" id="IPR020046">
    <property type="entry name" value="5-3_exonucl_a-hlix_arch_N"/>
</dbReference>